<dbReference type="AlphaFoldDB" id="A0AA47MDM7"/>
<dbReference type="Pfam" id="PF15312">
    <property type="entry name" value="JSRP"/>
    <property type="match status" value="1"/>
</dbReference>
<evidence type="ECO:0000313" key="2">
    <source>
        <dbReference type="EMBL" id="KAK0138315.1"/>
    </source>
</evidence>
<feature type="compositionally biased region" description="Basic and acidic residues" evidence="1">
    <location>
        <begin position="206"/>
        <end position="218"/>
    </location>
</feature>
<sequence length="253" mass="29148">MEDRYGTFKRELGPSRPEPPPLKPLRQIRRPEHQISIFNRTPLHFYNINHNQYPGLGPGSSASLHLVTPLRKSSSIKDLTQTETPWESVTLNRCLFVAIAILVITSGFQKLHGKYSAWASNDTRGGVWTFKTFGSFETQSGTIRDLTDDNDEEGSKTNRGRSKRREADRISRGLRNRPLLEKLMKPRENKLMDRRRKKTRDDSEEVDAKKKLTEKNGSLEETEDNVNEEEKKDETSINGKSQMKKEKTKVHKV</sequence>
<evidence type="ECO:0000313" key="3">
    <source>
        <dbReference type="Proteomes" id="UP001174136"/>
    </source>
</evidence>
<dbReference type="EMBL" id="JAOPHQ010004667">
    <property type="protein sequence ID" value="KAK0138315.1"/>
    <property type="molecule type" value="Genomic_DNA"/>
</dbReference>
<reference evidence="2" key="1">
    <citation type="journal article" date="2023" name="Front. Mar. Sci.">
        <title>A new Merluccius polli reference genome to investigate the effects of global change in West African waters.</title>
        <authorList>
            <person name="Mateo J.L."/>
            <person name="Blanco-Fernandez C."/>
            <person name="Garcia-Vazquez E."/>
            <person name="Machado-Schiaffino G."/>
        </authorList>
    </citation>
    <scope>NUCLEOTIDE SEQUENCE</scope>
    <source>
        <strain evidence="2">C29</strain>
        <tissue evidence="2">Fin</tissue>
    </source>
</reference>
<name>A0AA47MDM7_MERPO</name>
<feature type="compositionally biased region" description="Basic and acidic residues" evidence="1">
    <location>
        <begin position="178"/>
        <end position="192"/>
    </location>
</feature>
<feature type="region of interest" description="Disordered" evidence="1">
    <location>
        <begin position="1"/>
        <end position="27"/>
    </location>
</feature>
<protein>
    <submittedName>
        <fullName evidence="2">Uncharacterized protein</fullName>
    </submittedName>
</protein>
<proteinExistence type="predicted"/>
<gene>
    <name evidence="2" type="ORF">N1851_025370</name>
</gene>
<accession>A0AA47MDM7</accession>
<dbReference type="InterPro" id="IPR026178">
    <property type="entry name" value="JSRP1"/>
</dbReference>
<organism evidence="2 3">
    <name type="scientific">Merluccius polli</name>
    <name type="common">Benguela hake</name>
    <name type="synonym">Merluccius cadenati</name>
    <dbReference type="NCBI Taxonomy" id="89951"/>
    <lineage>
        <taxon>Eukaryota</taxon>
        <taxon>Metazoa</taxon>
        <taxon>Chordata</taxon>
        <taxon>Craniata</taxon>
        <taxon>Vertebrata</taxon>
        <taxon>Euteleostomi</taxon>
        <taxon>Actinopterygii</taxon>
        <taxon>Neopterygii</taxon>
        <taxon>Teleostei</taxon>
        <taxon>Neoteleostei</taxon>
        <taxon>Acanthomorphata</taxon>
        <taxon>Zeiogadaria</taxon>
        <taxon>Gadariae</taxon>
        <taxon>Gadiformes</taxon>
        <taxon>Gadoidei</taxon>
        <taxon>Merlucciidae</taxon>
        <taxon>Merluccius</taxon>
    </lineage>
</organism>
<feature type="region of interest" description="Disordered" evidence="1">
    <location>
        <begin position="141"/>
        <end position="253"/>
    </location>
</feature>
<comment type="caution">
    <text evidence="2">The sequence shown here is derived from an EMBL/GenBank/DDBJ whole genome shotgun (WGS) entry which is preliminary data.</text>
</comment>
<keyword evidence="3" id="KW-1185">Reference proteome</keyword>
<dbReference type="Proteomes" id="UP001174136">
    <property type="component" value="Unassembled WGS sequence"/>
</dbReference>
<feature type="compositionally biased region" description="Basic and acidic residues" evidence="1">
    <location>
        <begin position="1"/>
        <end position="13"/>
    </location>
</feature>
<evidence type="ECO:0000256" key="1">
    <source>
        <dbReference type="SAM" id="MobiDB-lite"/>
    </source>
</evidence>